<dbReference type="EMBL" id="JASJUS010000008">
    <property type="protein sequence ID" value="MDL2076968.1"/>
    <property type="molecule type" value="Genomic_DNA"/>
</dbReference>
<dbReference type="Proteomes" id="UP001241926">
    <property type="component" value="Unassembled WGS sequence"/>
</dbReference>
<proteinExistence type="predicted"/>
<sequence>MRIRIITKTEPAGRIVYRDESRRARRRALAPPLGLAGVENDPGEPHIVRSID</sequence>
<comment type="caution">
    <text evidence="2">The sequence shown here is derived from an EMBL/GenBank/DDBJ whole genome shotgun (WGS) entry which is preliminary data.</text>
</comment>
<keyword evidence="3" id="KW-1185">Reference proteome</keyword>
<dbReference type="RefSeq" id="WP_176712098.1">
    <property type="nucleotide sequence ID" value="NZ_JASJUS010000008.1"/>
</dbReference>
<evidence type="ECO:0000313" key="3">
    <source>
        <dbReference type="Proteomes" id="UP001241926"/>
    </source>
</evidence>
<name>A0ABT7IWK3_9ACTN</name>
<organism evidence="2 3">
    <name type="scientific">Streptomyces fuscus</name>
    <dbReference type="NCBI Taxonomy" id="3048495"/>
    <lineage>
        <taxon>Bacteria</taxon>
        <taxon>Bacillati</taxon>
        <taxon>Actinomycetota</taxon>
        <taxon>Actinomycetes</taxon>
        <taxon>Kitasatosporales</taxon>
        <taxon>Streptomycetaceae</taxon>
        <taxon>Streptomyces</taxon>
    </lineage>
</organism>
<evidence type="ECO:0000313" key="2">
    <source>
        <dbReference type="EMBL" id="MDL2076968.1"/>
    </source>
</evidence>
<protein>
    <submittedName>
        <fullName evidence="2">Uncharacterized protein</fullName>
    </submittedName>
</protein>
<evidence type="ECO:0000256" key="1">
    <source>
        <dbReference type="SAM" id="MobiDB-lite"/>
    </source>
</evidence>
<feature type="region of interest" description="Disordered" evidence="1">
    <location>
        <begin position="33"/>
        <end position="52"/>
    </location>
</feature>
<gene>
    <name evidence="2" type="ORF">QNN03_11010</name>
</gene>
<feature type="compositionally biased region" description="Basic and acidic residues" evidence="1">
    <location>
        <begin position="43"/>
        <end position="52"/>
    </location>
</feature>
<reference evidence="2 3" key="1">
    <citation type="submission" date="2023-05" db="EMBL/GenBank/DDBJ databases">
        <title>Streptomyces fuscus sp. nov., a brown-black pigment producing actinomyces isolated from dry sand of Sea duck farm.</title>
        <authorList>
            <person name="Xie J."/>
            <person name="Shen N."/>
        </authorList>
    </citation>
    <scope>NUCLEOTIDE SEQUENCE [LARGE SCALE GENOMIC DNA]</scope>
    <source>
        <strain evidence="2 3">GXMU-J15</strain>
    </source>
</reference>
<accession>A0ABT7IWK3</accession>